<name>A0A7D6CF10_9ACTN</name>
<reference evidence="1" key="1">
    <citation type="submission" date="2020-08" db="EMBL/GenBank/DDBJ databases">
        <title>A bifunctional nitrone conjugated secondary metabolite targeting the ribosome.</title>
        <authorList>
            <person name="Limbrick E.M."/>
            <person name="Graf M."/>
            <person name="Derewacz D.K."/>
            <person name="Nguyen F."/>
            <person name="Spraggins J.M."/>
            <person name="Wieland M."/>
            <person name="Ynigez-Gutierrez A.E."/>
            <person name="Reisman B.J."/>
            <person name="Zinshteyn B."/>
            <person name="McCulloch K."/>
            <person name="Iverson T.M."/>
            <person name="Green R."/>
            <person name="Wilson D.N."/>
            <person name="Bachmann B.O."/>
        </authorList>
    </citation>
    <scope>NUCLEOTIDE SEQUENCE</scope>
    <source>
        <strain evidence="1">Africana</strain>
    </source>
</reference>
<gene>
    <name evidence="1" type="ORF">HZU44_28250</name>
</gene>
<protein>
    <submittedName>
        <fullName evidence="1">Uncharacterized protein</fullName>
    </submittedName>
</protein>
<sequence length="109" mass="11536">MAKAANQAQCAVWGDAYPSAHLLPAAGDDELPLCPVFAFDGDVHVTAGHVTAYLTYQIDQLAATDLAMPAGWAGPVALLGCTAPTGFDDRLTKLWRQAGTFLLPADYWS</sequence>
<proteinExistence type="predicted"/>
<accession>A0A7D6CF10</accession>
<organism evidence="1">
    <name type="scientific">Micromonospora carbonacea</name>
    <dbReference type="NCBI Taxonomy" id="47853"/>
    <lineage>
        <taxon>Bacteria</taxon>
        <taxon>Bacillati</taxon>
        <taxon>Actinomycetota</taxon>
        <taxon>Actinomycetes</taxon>
        <taxon>Micromonosporales</taxon>
        <taxon>Micromonosporaceae</taxon>
        <taxon>Micromonospora</taxon>
    </lineage>
</organism>
<evidence type="ECO:0000313" key="1">
    <source>
        <dbReference type="EMBL" id="QLJ98508.1"/>
    </source>
</evidence>
<dbReference type="AlphaFoldDB" id="A0A7D6CF10"/>
<dbReference type="EMBL" id="CP058905">
    <property type="protein sequence ID" value="QLJ98508.1"/>
    <property type="molecule type" value="Genomic_DNA"/>
</dbReference>